<evidence type="ECO:0000313" key="1">
    <source>
        <dbReference type="EMBL" id="KAI3828359.1"/>
    </source>
</evidence>
<reference evidence="2" key="1">
    <citation type="journal article" date="2022" name="Mol. Ecol. Resour.">
        <title>The genomes of chicory, endive, great burdock and yacon provide insights into Asteraceae palaeo-polyploidization history and plant inulin production.</title>
        <authorList>
            <person name="Fan W."/>
            <person name="Wang S."/>
            <person name="Wang H."/>
            <person name="Wang A."/>
            <person name="Jiang F."/>
            <person name="Liu H."/>
            <person name="Zhao H."/>
            <person name="Xu D."/>
            <person name="Zhang Y."/>
        </authorList>
    </citation>
    <scope>NUCLEOTIDE SEQUENCE [LARGE SCALE GENOMIC DNA]</scope>
    <source>
        <strain evidence="2">cv. Yunnan</strain>
    </source>
</reference>
<protein>
    <submittedName>
        <fullName evidence="1">Uncharacterized protein</fullName>
    </submittedName>
</protein>
<sequence length="98" mass="10515">MSCLHYHKKIQSSWPELVSKRIMYGGDSSGADGGSGAGDGGQWRWKHGGVFATGREGTDVEPTGDEGFHSDSRRIREGFHSGEEKEEPVGGGFCLIAC</sequence>
<reference evidence="1 2" key="2">
    <citation type="journal article" date="2022" name="Mol. Ecol. Resour.">
        <title>The genomes of chicory, endive, great burdock and yacon provide insights into Asteraceae paleo-polyploidization history and plant inulin production.</title>
        <authorList>
            <person name="Fan W."/>
            <person name="Wang S."/>
            <person name="Wang H."/>
            <person name="Wang A."/>
            <person name="Jiang F."/>
            <person name="Liu H."/>
            <person name="Zhao H."/>
            <person name="Xu D."/>
            <person name="Zhang Y."/>
        </authorList>
    </citation>
    <scope>NUCLEOTIDE SEQUENCE [LARGE SCALE GENOMIC DNA]</scope>
    <source>
        <strain evidence="2">cv. Yunnan</strain>
        <tissue evidence="1">Leaves</tissue>
    </source>
</reference>
<proteinExistence type="predicted"/>
<keyword evidence="2" id="KW-1185">Reference proteome</keyword>
<evidence type="ECO:0000313" key="2">
    <source>
        <dbReference type="Proteomes" id="UP001056120"/>
    </source>
</evidence>
<organism evidence="1 2">
    <name type="scientific">Smallanthus sonchifolius</name>
    <dbReference type="NCBI Taxonomy" id="185202"/>
    <lineage>
        <taxon>Eukaryota</taxon>
        <taxon>Viridiplantae</taxon>
        <taxon>Streptophyta</taxon>
        <taxon>Embryophyta</taxon>
        <taxon>Tracheophyta</taxon>
        <taxon>Spermatophyta</taxon>
        <taxon>Magnoliopsida</taxon>
        <taxon>eudicotyledons</taxon>
        <taxon>Gunneridae</taxon>
        <taxon>Pentapetalae</taxon>
        <taxon>asterids</taxon>
        <taxon>campanulids</taxon>
        <taxon>Asterales</taxon>
        <taxon>Asteraceae</taxon>
        <taxon>Asteroideae</taxon>
        <taxon>Heliantheae alliance</taxon>
        <taxon>Millerieae</taxon>
        <taxon>Smallanthus</taxon>
    </lineage>
</organism>
<gene>
    <name evidence="1" type="ORF">L1987_02459</name>
</gene>
<name>A0ACB9K7V1_9ASTR</name>
<dbReference type="Proteomes" id="UP001056120">
    <property type="component" value="Linkage Group LG01"/>
</dbReference>
<accession>A0ACB9K7V1</accession>
<comment type="caution">
    <text evidence="1">The sequence shown here is derived from an EMBL/GenBank/DDBJ whole genome shotgun (WGS) entry which is preliminary data.</text>
</comment>
<dbReference type="EMBL" id="CM042018">
    <property type="protein sequence ID" value="KAI3828359.1"/>
    <property type="molecule type" value="Genomic_DNA"/>
</dbReference>